<comment type="subcellular location">
    <subcellularLocation>
        <location evidence="1">Nucleus</location>
        <location evidence="1">Nucleolus</location>
    </subcellularLocation>
</comment>
<reference evidence="6 7" key="1">
    <citation type="submission" date="2024-03" db="EMBL/GenBank/DDBJ databases">
        <title>The Acrasis kona genome and developmental transcriptomes reveal deep origins of eukaryotic multicellular pathways.</title>
        <authorList>
            <person name="Sheikh S."/>
            <person name="Fu C.-J."/>
            <person name="Brown M.W."/>
            <person name="Baldauf S.L."/>
        </authorList>
    </citation>
    <scope>NUCLEOTIDE SEQUENCE [LARGE SCALE GENOMIC DNA]</scope>
    <source>
        <strain evidence="6 7">ATCC MYA-3509</strain>
    </source>
</reference>
<dbReference type="Proteomes" id="UP001431209">
    <property type="component" value="Unassembled WGS sequence"/>
</dbReference>
<dbReference type="GO" id="GO:0003676">
    <property type="term" value="F:nucleic acid binding"/>
    <property type="evidence" value="ECO:0007669"/>
    <property type="project" value="InterPro"/>
</dbReference>
<comment type="caution">
    <text evidence="6">The sequence shown here is derived from an EMBL/GenBank/DDBJ whole genome shotgun (WGS) entry which is preliminary data.</text>
</comment>
<dbReference type="Gene3D" id="3.30.110.20">
    <property type="entry name" value="Alba-like domain"/>
    <property type="match status" value="1"/>
</dbReference>
<feature type="compositionally biased region" description="Acidic residues" evidence="4">
    <location>
        <begin position="12"/>
        <end position="23"/>
    </location>
</feature>
<keyword evidence="5" id="KW-0472">Membrane</keyword>
<evidence type="ECO:0000256" key="2">
    <source>
        <dbReference type="ARBA" id="ARBA00022694"/>
    </source>
</evidence>
<keyword evidence="2" id="KW-0819">tRNA processing</keyword>
<evidence type="ECO:0000256" key="4">
    <source>
        <dbReference type="SAM" id="MobiDB-lite"/>
    </source>
</evidence>
<dbReference type="InterPro" id="IPR036882">
    <property type="entry name" value="Alba-like_dom_sf"/>
</dbReference>
<dbReference type="SUPFAM" id="SSF82704">
    <property type="entry name" value="AlbA-like"/>
    <property type="match status" value="1"/>
</dbReference>
<dbReference type="Pfam" id="PF12328">
    <property type="entry name" value="Rpp20"/>
    <property type="match status" value="1"/>
</dbReference>
<evidence type="ECO:0000313" key="6">
    <source>
        <dbReference type="EMBL" id="KAL0481922.1"/>
    </source>
</evidence>
<evidence type="ECO:0000256" key="5">
    <source>
        <dbReference type="SAM" id="Phobius"/>
    </source>
</evidence>
<evidence type="ECO:0000256" key="1">
    <source>
        <dbReference type="ARBA" id="ARBA00004604"/>
    </source>
</evidence>
<sequence length="187" mass="21347">MMDAKRRKVDVSDDESEESEDEVYFVQESTIIKPFPCPDTYAMRKRTPSNKKKAKANEIYISRKSKLTAVYARAKKIFNHELYDGICIIHALGSAILIAIDLSLQLQRDFNLTLHTRTDTVKLVDDFIPKDGVGEVLTQVRYNSAVHITLQLKSTKELFKKIHGKEERRMVHTSTSIGNIGDDFISI</sequence>
<feature type="region of interest" description="Disordered" evidence="4">
    <location>
        <begin position="1"/>
        <end position="23"/>
    </location>
</feature>
<evidence type="ECO:0000256" key="3">
    <source>
        <dbReference type="ARBA" id="ARBA00023242"/>
    </source>
</evidence>
<dbReference type="PANTHER" id="PTHR15314:SF1">
    <property type="entry name" value="RIBONUCLEASE P PROTEIN SUBUNIT P20"/>
    <property type="match status" value="1"/>
</dbReference>
<name>A0AAW2YWP9_9EUKA</name>
<dbReference type="PANTHER" id="PTHR15314">
    <property type="entry name" value="RIBONUCLEASE P PROTEIN SUBUNIT P20"/>
    <property type="match status" value="1"/>
</dbReference>
<dbReference type="AlphaFoldDB" id="A0AAW2YWP9"/>
<keyword evidence="7" id="KW-1185">Reference proteome</keyword>
<dbReference type="GO" id="GO:0005655">
    <property type="term" value="C:nucleolar ribonuclease P complex"/>
    <property type="evidence" value="ECO:0007669"/>
    <property type="project" value="InterPro"/>
</dbReference>
<keyword evidence="5" id="KW-1133">Transmembrane helix</keyword>
<organism evidence="6 7">
    <name type="scientific">Acrasis kona</name>
    <dbReference type="NCBI Taxonomy" id="1008807"/>
    <lineage>
        <taxon>Eukaryota</taxon>
        <taxon>Discoba</taxon>
        <taxon>Heterolobosea</taxon>
        <taxon>Tetramitia</taxon>
        <taxon>Eutetramitia</taxon>
        <taxon>Acrasidae</taxon>
        <taxon>Acrasis</taxon>
    </lineage>
</organism>
<dbReference type="InterPro" id="IPR014612">
    <property type="entry name" value="Pop7/Rpp20"/>
</dbReference>
<keyword evidence="3" id="KW-0539">Nucleus</keyword>
<proteinExistence type="predicted"/>
<keyword evidence="5" id="KW-0812">Transmembrane</keyword>
<accession>A0AAW2YWP9</accession>
<dbReference type="EMBL" id="JAOPGA020000797">
    <property type="protein sequence ID" value="KAL0481922.1"/>
    <property type="molecule type" value="Genomic_DNA"/>
</dbReference>
<evidence type="ECO:0000313" key="7">
    <source>
        <dbReference type="Proteomes" id="UP001431209"/>
    </source>
</evidence>
<dbReference type="GO" id="GO:0001682">
    <property type="term" value="P:tRNA 5'-leader removal"/>
    <property type="evidence" value="ECO:0007669"/>
    <property type="project" value="InterPro"/>
</dbReference>
<gene>
    <name evidence="6" type="ORF">AKO1_011319</name>
</gene>
<dbReference type="GO" id="GO:0000172">
    <property type="term" value="C:ribonuclease MRP complex"/>
    <property type="evidence" value="ECO:0007669"/>
    <property type="project" value="InterPro"/>
</dbReference>
<protein>
    <submittedName>
        <fullName evidence="6">Ribonuclease P/MRP protein subunit RPP20</fullName>
    </submittedName>
</protein>
<feature type="transmembrane region" description="Helical" evidence="5">
    <location>
        <begin position="82"/>
        <end position="104"/>
    </location>
</feature>